<organism evidence="2 3">
    <name type="scientific">Sphingomonas ginsenosidimutans</name>
    <dbReference type="NCBI Taxonomy" id="862134"/>
    <lineage>
        <taxon>Bacteria</taxon>
        <taxon>Pseudomonadati</taxon>
        <taxon>Pseudomonadota</taxon>
        <taxon>Alphaproteobacteria</taxon>
        <taxon>Sphingomonadales</taxon>
        <taxon>Sphingomonadaceae</taxon>
        <taxon>Sphingomonas</taxon>
    </lineage>
</organism>
<name>A0A2A4I0H7_9SPHN</name>
<keyword evidence="1" id="KW-0732">Signal</keyword>
<dbReference type="Gene3D" id="3.30.70.2970">
    <property type="entry name" value="Protein of unknown function (DUF541), domain 2"/>
    <property type="match status" value="1"/>
</dbReference>
<gene>
    <name evidence="2" type="ORF">COA17_07890</name>
</gene>
<evidence type="ECO:0000313" key="2">
    <source>
        <dbReference type="EMBL" id="PCG09753.1"/>
    </source>
</evidence>
<dbReference type="PANTHER" id="PTHR34387:SF2">
    <property type="entry name" value="SLR1258 PROTEIN"/>
    <property type="match status" value="1"/>
</dbReference>
<dbReference type="Gene3D" id="3.30.110.170">
    <property type="entry name" value="Protein of unknown function (DUF541), domain 1"/>
    <property type="match status" value="1"/>
</dbReference>
<accession>A0A2A4I0H7</accession>
<comment type="caution">
    <text evidence="2">The sequence shown here is derived from an EMBL/GenBank/DDBJ whole genome shotgun (WGS) entry which is preliminary data.</text>
</comment>
<evidence type="ECO:0000313" key="3">
    <source>
        <dbReference type="Proteomes" id="UP000218784"/>
    </source>
</evidence>
<protein>
    <submittedName>
        <fullName evidence="2">SIMPL domain-containing protein</fullName>
    </submittedName>
</protein>
<dbReference type="PANTHER" id="PTHR34387">
    <property type="entry name" value="SLR1258 PROTEIN"/>
    <property type="match status" value="1"/>
</dbReference>
<feature type="signal peptide" evidence="1">
    <location>
        <begin position="1"/>
        <end position="21"/>
    </location>
</feature>
<keyword evidence="3" id="KW-1185">Reference proteome</keyword>
<reference evidence="2 3" key="1">
    <citation type="submission" date="2017-09" db="EMBL/GenBank/DDBJ databases">
        <title>Sphingomonas ginsenosidimutans KACC 14949, whole genome shotgun sequence.</title>
        <authorList>
            <person name="Feng G."/>
            <person name="Zhu H."/>
        </authorList>
    </citation>
    <scope>NUCLEOTIDE SEQUENCE [LARGE SCALE GENOMIC DNA]</scope>
    <source>
        <strain evidence="2 3">KACC 14949</strain>
    </source>
</reference>
<sequence length="254" mass="25520">MRHAMLAAAAALVPAAGMAQAPAGPERTIRVTGVGVVRTPPDTARLDYWVRGEGTTPDEASRALATRQKAIAGALGGLLGAGAEITTGNVIVIEVKDRACDDQGYNGRPRLSQGACAITGYLARMQAGVRTGAIGKAGTAVGLAARLGASDARLTGFSLSNPREAQARATAAAIADAKTRAEAVATGAGTPLGAIVTVTDQEGYEPIVMGAAMRAAPPPPPPPPPEAMAPVAIDVTPAPIETRQQVSVTYSIGG</sequence>
<evidence type="ECO:0000256" key="1">
    <source>
        <dbReference type="SAM" id="SignalP"/>
    </source>
</evidence>
<dbReference type="RefSeq" id="WP_096611437.1">
    <property type="nucleotide sequence ID" value="NZ_JAIEOT010000037.1"/>
</dbReference>
<dbReference type="Proteomes" id="UP000218784">
    <property type="component" value="Unassembled WGS sequence"/>
</dbReference>
<dbReference type="EMBL" id="NWVD01000002">
    <property type="protein sequence ID" value="PCG09753.1"/>
    <property type="molecule type" value="Genomic_DNA"/>
</dbReference>
<dbReference type="Pfam" id="PF04402">
    <property type="entry name" value="SIMPL"/>
    <property type="match status" value="1"/>
</dbReference>
<dbReference type="InterPro" id="IPR007497">
    <property type="entry name" value="SIMPL/DUF541"/>
</dbReference>
<dbReference type="InterPro" id="IPR052022">
    <property type="entry name" value="26kDa_periplasmic_antigen"/>
</dbReference>
<feature type="chain" id="PRO_5013150363" evidence="1">
    <location>
        <begin position="22"/>
        <end position="254"/>
    </location>
</feature>
<proteinExistence type="predicted"/>
<dbReference type="AlphaFoldDB" id="A0A2A4I0H7"/>
<dbReference type="GO" id="GO:0006974">
    <property type="term" value="P:DNA damage response"/>
    <property type="evidence" value="ECO:0007669"/>
    <property type="project" value="TreeGrafter"/>
</dbReference>